<accession>A0A9P1GBF3</accession>
<protein>
    <submittedName>
        <fullName evidence="3">Uncharacterized protein</fullName>
    </submittedName>
</protein>
<dbReference type="EMBL" id="CAMXCT010003460">
    <property type="protein sequence ID" value="CAI4004630.1"/>
    <property type="molecule type" value="Genomic_DNA"/>
</dbReference>
<keyword evidence="2" id="KW-0472">Membrane</keyword>
<evidence type="ECO:0000313" key="5">
    <source>
        <dbReference type="Proteomes" id="UP001152797"/>
    </source>
</evidence>
<evidence type="ECO:0000313" key="4">
    <source>
        <dbReference type="EMBL" id="CAL1158005.1"/>
    </source>
</evidence>
<name>A0A9P1GBF3_9DINO</name>
<gene>
    <name evidence="3" type="ORF">C1SCF055_LOCUS30406</name>
</gene>
<dbReference type="Proteomes" id="UP001152797">
    <property type="component" value="Unassembled WGS sequence"/>
</dbReference>
<sequence length="522" mass="57854">HLFLEGPPTHYPGHGLHRSASPVHGRWADQQHSGHQSMERSVLREVLLTHFHDLNVVEQNDFKPASETLSSSFRILFGIPFLVSPLLVSRIAPRCQSDDIVALADPPAIARVHFHLRYLEQGFTYVRMFAKVSTNRFRPLMDQDALVECMLQPLAGQLRDPDRSQVQLVSVPTGTGQASEAKQLCELKQVLLPDVPEWRIMDDVIRHGAKRSAEEMGDASPATREHLRWKSIYHQRRVKMDLTPTVSPGSPWAQNLEGDEGEDMPAMPSAASSMRTASAPASHAHGQPNEEVPCHELPILVVHAEDAAVRCMRELHGMTSCTIAAEAFGLHDIATIAGEGHRHDPFGPNQLCFWIFAPTTSIVLAFVALSGLARMLRGIDLGRMSKKYVFGSCGMWGAVQDGESWTIQLRGFAARCGTWTLSTKGLFKSEFEGVVRTFTVLSRPTKLGRMFPCDRGLALPPCEASKPLALVDTEEVIEEIPWTRSFVAMGAWRDFATVAGEAVCNGCRCFIVSIDFVTTFLW</sequence>
<dbReference type="EMBL" id="CAMXCT030003460">
    <property type="protein sequence ID" value="CAL4791942.1"/>
    <property type="molecule type" value="Genomic_DNA"/>
</dbReference>
<feature type="transmembrane region" description="Helical" evidence="2">
    <location>
        <begin position="353"/>
        <end position="376"/>
    </location>
</feature>
<proteinExistence type="predicted"/>
<keyword evidence="2" id="KW-0812">Transmembrane</keyword>
<keyword evidence="2" id="KW-1133">Transmembrane helix</keyword>
<dbReference type="EMBL" id="CAMXCT020003460">
    <property type="protein sequence ID" value="CAL1158005.1"/>
    <property type="molecule type" value="Genomic_DNA"/>
</dbReference>
<organism evidence="3">
    <name type="scientific">Cladocopium goreaui</name>
    <dbReference type="NCBI Taxonomy" id="2562237"/>
    <lineage>
        <taxon>Eukaryota</taxon>
        <taxon>Sar</taxon>
        <taxon>Alveolata</taxon>
        <taxon>Dinophyceae</taxon>
        <taxon>Suessiales</taxon>
        <taxon>Symbiodiniaceae</taxon>
        <taxon>Cladocopium</taxon>
    </lineage>
</organism>
<feature type="region of interest" description="Disordered" evidence="1">
    <location>
        <begin position="11"/>
        <end position="31"/>
    </location>
</feature>
<feature type="region of interest" description="Disordered" evidence="1">
    <location>
        <begin position="244"/>
        <end position="290"/>
    </location>
</feature>
<keyword evidence="5" id="KW-1185">Reference proteome</keyword>
<evidence type="ECO:0000313" key="3">
    <source>
        <dbReference type="EMBL" id="CAI4004630.1"/>
    </source>
</evidence>
<reference evidence="3" key="1">
    <citation type="submission" date="2022-10" db="EMBL/GenBank/DDBJ databases">
        <authorList>
            <person name="Chen Y."/>
            <person name="Dougan E. K."/>
            <person name="Chan C."/>
            <person name="Rhodes N."/>
            <person name="Thang M."/>
        </authorList>
    </citation>
    <scope>NUCLEOTIDE SEQUENCE</scope>
</reference>
<reference evidence="4" key="2">
    <citation type="submission" date="2024-04" db="EMBL/GenBank/DDBJ databases">
        <authorList>
            <person name="Chen Y."/>
            <person name="Shah S."/>
            <person name="Dougan E. K."/>
            <person name="Thang M."/>
            <person name="Chan C."/>
        </authorList>
    </citation>
    <scope>NUCLEOTIDE SEQUENCE [LARGE SCALE GENOMIC DNA]</scope>
</reference>
<feature type="non-terminal residue" evidence="3">
    <location>
        <position position="1"/>
    </location>
</feature>
<evidence type="ECO:0000256" key="1">
    <source>
        <dbReference type="SAM" id="MobiDB-lite"/>
    </source>
</evidence>
<feature type="non-terminal residue" evidence="3">
    <location>
        <position position="522"/>
    </location>
</feature>
<comment type="caution">
    <text evidence="3">The sequence shown here is derived from an EMBL/GenBank/DDBJ whole genome shotgun (WGS) entry which is preliminary data.</text>
</comment>
<evidence type="ECO:0000256" key="2">
    <source>
        <dbReference type="SAM" id="Phobius"/>
    </source>
</evidence>
<dbReference type="AlphaFoldDB" id="A0A9P1GBF3"/>